<dbReference type="GO" id="GO:0016405">
    <property type="term" value="F:CoA-ligase activity"/>
    <property type="evidence" value="ECO:0007669"/>
    <property type="project" value="TreeGrafter"/>
</dbReference>
<keyword evidence="6" id="KW-1185">Reference proteome</keyword>
<evidence type="ECO:0000259" key="4">
    <source>
        <dbReference type="Pfam" id="PF13193"/>
    </source>
</evidence>
<accession>A0A0D7BDT1</accession>
<dbReference type="PROSITE" id="PS00455">
    <property type="entry name" value="AMP_BINDING"/>
    <property type="match status" value="1"/>
</dbReference>
<dbReference type="STRING" id="1314674.A0A0D7BDT1"/>
<protein>
    <submittedName>
        <fullName evidence="5">Acetyl-CoA synthetase-like protein</fullName>
    </submittedName>
</protein>
<reference evidence="5 6" key="1">
    <citation type="journal article" date="2015" name="Fungal Genet. Biol.">
        <title>Evolution of novel wood decay mechanisms in Agaricales revealed by the genome sequences of Fistulina hepatica and Cylindrobasidium torrendii.</title>
        <authorList>
            <person name="Floudas D."/>
            <person name="Held B.W."/>
            <person name="Riley R."/>
            <person name="Nagy L.G."/>
            <person name="Koehler G."/>
            <person name="Ransdell A.S."/>
            <person name="Younus H."/>
            <person name="Chow J."/>
            <person name="Chiniquy J."/>
            <person name="Lipzen A."/>
            <person name="Tritt A."/>
            <person name="Sun H."/>
            <person name="Haridas S."/>
            <person name="LaButti K."/>
            <person name="Ohm R.A."/>
            <person name="Kues U."/>
            <person name="Blanchette R.A."/>
            <person name="Grigoriev I.V."/>
            <person name="Minto R.E."/>
            <person name="Hibbett D.S."/>
        </authorList>
    </citation>
    <scope>NUCLEOTIDE SEQUENCE [LARGE SCALE GENOMIC DNA]</scope>
    <source>
        <strain evidence="5 6">FP15055 ss-10</strain>
    </source>
</reference>
<organism evidence="5 6">
    <name type="scientific">Cylindrobasidium torrendii FP15055 ss-10</name>
    <dbReference type="NCBI Taxonomy" id="1314674"/>
    <lineage>
        <taxon>Eukaryota</taxon>
        <taxon>Fungi</taxon>
        <taxon>Dikarya</taxon>
        <taxon>Basidiomycota</taxon>
        <taxon>Agaricomycotina</taxon>
        <taxon>Agaricomycetes</taxon>
        <taxon>Agaricomycetidae</taxon>
        <taxon>Agaricales</taxon>
        <taxon>Marasmiineae</taxon>
        <taxon>Physalacriaceae</taxon>
        <taxon>Cylindrobasidium</taxon>
    </lineage>
</organism>
<evidence type="ECO:0000256" key="2">
    <source>
        <dbReference type="ARBA" id="ARBA00022598"/>
    </source>
</evidence>
<comment type="similarity">
    <text evidence="1">Belongs to the ATP-dependent AMP-binding enzyme family.</text>
</comment>
<dbReference type="InterPro" id="IPR045851">
    <property type="entry name" value="AMP-bd_C_sf"/>
</dbReference>
<dbReference type="Gene3D" id="3.30.300.30">
    <property type="match status" value="1"/>
</dbReference>
<feature type="domain" description="AMP-binding enzyme C-terminal" evidence="4">
    <location>
        <begin position="478"/>
        <end position="558"/>
    </location>
</feature>
<dbReference type="InterPro" id="IPR020845">
    <property type="entry name" value="AMP-binding_CS"/>
</dbReference>
<evidence type="ECO:0000256" key="1">
    <source>
        <dbReference type="ARBA" id="ARBA00006432"/>
    </source>
</evidence>
<dbReference type="OrthoDB" id="1898221at2759"/>
<dbReference type="InterPro" id="IPR025110">
    <property type="entry name" value="AMP-bd_C"/>
</dbReference>
<dbReference type="PANTHER" id="PTHR24096">
    <property type="entry name" value="LONG-CHAIN-FATTY-ACID--COA LIGASE"/>
    <property type="match status" value="1"/>
</dbReference>
<feature type="domain" description="AMP-dependent synthetase/ligase" evidence="3">
    <location>
        <begin position="38"/>
        <end position="427"/>
    </location>
</feature>
<dbReference type="Pfam" id="PF13193">
    <property type="entry name" value="AMP-binding_C"/>
    <property type="match status" value="1"/>
</dbReference>
<sequence>MSSSNVKIYSSTFSNVPLVNRGVFSYFLGASRPGYVGEHPANWPAFTDAASGATITRGHLRALSLQLGHGLTHHATLRASRNDTALIFAPNILQFPLAMFGSWAAGLRVTLANSAYNARELAHQYTNSGASLVYTTEDHLQTVRDMFTAVGLGAEGDKRIIIIDGLRWAGGANVPPSVASAGLVRLEDLLSMGAMESEEIFEGQGNETTLLCYSSGTTGKPKGVETTHHNLTSMAEILQHSWDAPTSREVMLAILPCYHIYGCVMQLLWTLRAGIKVVLQARFEPEAWCRNIQTYAVSLSLVVPPVLVHLARHPAVEKYDMKTLKVMVSGAAPLGPDLTRQALSIRVAARLASFGTHVAIIQGYGLTETSPVAMMVPTKSAESALGSIGVLLPNLQSRLVADDGLDAKEGEPGEIWIRGPTVMKGYLKNASATAGCINSEGWFQTGDIAVRTNEGFYYIVDRKKELIKYKGFQVPPAELEALLLNNPDVADAAVVGVYDDAQATELPRAYIVAANPSAKKAQLARDVIAWTKARVASHKQLRGGVAVIDVIPKSAAGKILRKDLRERAKVEAEANMVKARM</sequence>
<dbReference type="InterPro" id="IPR042099">
    <property type="entry name" value="ANL_N_sf"/>
</dbReference>
<dbReference type="InterPro" id="IPR000873">
    <property type="entry name" value="AMP-dep_synth/lig_dom"/>
</dbReference>
<name>A0A0D7BDT1_9AGAR</name>
<keyword evidence="2" id="KW-0436">Ligase</keyword>
<dbReference type="Proteomes" id="UP000054007">
    <property type="component" value="Unassembled WGS sequence"/>
</dbReference>
<dbReference type="AlphaFoldDB" id="A0A0D7BDT1"/>
<dbReference type="EMBL" id="KN880504">
    <property type="protein sequence ID" value="KIY68370.1"/>
    <property type="molecule type" value="Genomic_DNA"/>
</dbReference>
<proteinExistence type="inferred from homology"/>
<dbReference type="SUPFAM" id="SSF56801">
    <property type="entry name" value="Acetyl-CoA synthetase-like"/>
    <property type="match status" value="1"/>
</dbReference>
<dbReference type="Gene3D" id="3.40.50.12780">
    <property type="entry name" value="N-terminal domain of ligase-like"/>
    <property type="match status" value="1"/>
</dbReference>
<dbReference type="PANTHER" id="PTHR24096:SF149">
    <property type="entry name" value="AMP-BINDING DOMAIN-CONTAINING PROTEIN-RELATED"/>
    <property type="match status" value="1"/>
</dbReference>
<gene>
    <name evidence="5" type="ORF">CYLTODRAFT_351482</name>
</gene>
<dbReference type="Pfam" id="PF00501">
    <property type="entry name" value="AMP-binding"/>
    <property type="match status" value="1"/>
</dbReference>
<evidence type="ECO:0000313" key="5">
    <source>
        <dbReference type="EMBL" id="KIY68370.1"/>
    </source>
</evidence>
<evidence type="ECO:0000259" key="3">
    <source>
        <dbReference type="Pfam" id="PF00501"/>
    </source>
</evidence>
<evidence type="ECO:0000313" key="6">
    <source>
        <dbReference type="Proteomes" id="UP000054007"/>
    </source>
</evidence>
<dbReference type="CDD" id="cd05911">
    <property type="entry name" value="Firefly_Luc_like"/>
    <property type="match status" value="1"/>
</dbReference>